<accession>A0A1S8R3I8</accession>
<organism evidence="2 4">
    <name type="scientific">Clostridium beijerinckii</name>
    <name type="common">Clostridium MP</name>
    <dbReference type="NCBI Taxonomy" id="1520"/>
    <lineage>
        <taxon>Bacteria</taxon>
        <taxon>Bacillati</taxon>
        <taxon>Bacillota</taxon>
        <taxon>Clostridia</taxon>
        <taxon>Eubacteriales</taxon>
        <taxon>Clostridiaceae</taxon>
        <taxon>Clostridium</taxon>
    </lineage>
</organism>
<evidence type="ECO:0000313" key="3">
    <source>
        <dbReference type="EMBL" id="NRV11809.1"/>
    </source>
</evidence>
<evidence type="ECO:0000313" key="2">
    <source>
        <dbReference type="EMBL" id="MBF7810734.1"/>
    </source>
</evidence>
<dbReference type="EMBL" id="JABSXK010000001">
    <property type="protein sequence ID" value="NRV11809.1"/>
    <property type="molecule type" value="Genomic_DNA"/>
</dbReference>
<evidence type="ECO:0000313" key="1">
    <source>
        <dbReference type="EMBL" id="MBC2476611.1"/>
    </source>
</evidence>
<reference evidence="1" key="4">
    <citation type="journal article" date="2022" name="Nat. Biotechnol.">
        <title>Carbon-negative production of acetone and isopropanol by gas fermentation at industrial pilot scale.</title>
        <authorList>
            <person name="Liew F.E."/>
            <person name="Nogle R."/>
            <person name="Abdalla T."/>
            <person name="Rasor B.J."/>
            <person name="Canter C."/>
            <person name="Jensen R.O."/>
            <person name="Wang L."/>
            <person name="Strutz J."/>
            <person name="Chirania P."/>
            <person name="De Tissera S."/>
            <person name="Mueller A.P."/>
            <person name="Ruan Z."/>
            <person name="Gao A."/>
            <person name="Tran L."/>
            <person name="Engle N.L."/>
            <person name="Bromley J.C."/>
            <person name="Daniell J."/>
            <person name="Conrado R."/>
            <person name="Tschaplinski T.J."/>
            <person name="Giannone R.J."/>
            <person name="Hettich R.L."/>
            <person name="Karim A.S."/>
            <person name="Simpson S.D."/>
            <person name="Brown S.D."/>
            <person name="Leang C."/>
            <person name="Jewett M.C."/>
            <person name="Kopke M."/>
        </authorList>
    </citation>
    <scope>NUCLEOTIDE SEQUENCE</scope>
    <source>
        <strain evidence="1">DJ015</strain>
    </source>
</reference>
<evidence type="ECO:0000313" key="4">
    <source>
        <dbReference type="Proteomes" id="UP000631418"/>
    </source>
</evidence>
<reference evidence="3" key="2">
    <citation type="submission" date="2020-05" db="EMBL/GenBank/DDBJ databases">
        <title>Genomic insights into acetone-butanol-ethanol (ABE) fermentation by sequencing solventogenic clostridia strains.</title>
        <authorList>
            <person name="Brown S."/>
        </authorList>
    </citation>
    <scope>NUCLEOTIDE SEQUENCE</scope>
    <source>
        <strain evidence="3">DJ126</strain>
    </source>
</reference>
<dbReference type="Proteomes" id="UP001194098">
    <property type="component" value="Unassembled WGS sequence"/>
</dbReference>
<comment type="caution">
    <text evidence="2">The sequence shown here is derived from an EMBL/GenBank/DDBJ whole genome shotgun (WGS) entry which is preliminary data.</text>
</comment>
<sequence length="49" mass="5724">MKKILSKAFAKKIIEFLIYGPGYKAPEYAYVRVTPPSSNKDIYEDNLRR</sequence>
<dbReference type="EMBL" id="JABAGV010000056">
    <property type="protein sequence ID" value="MBC2476611.1"/>
    <property type="molecule type" value="Genomic_DNA"/>
</dbReference>
<proteinExistence type="predicted"/>
<reference evidence="1" key="1">
    <citation type="submission" date="2020-04" db="EMBL/GenBank/DDBJ databases">
        <authorList>
            <person name="Brown S."/>
        </authorList>
    </citation>
    <scope>NUCLEOTIDE SEQUENCE</scope>
    <source>
        <strain evidence="1">DJ015</strain>
    </source>
</reference>
<dbReference type="AlphaFoldDB" id="A0A1S8R3I8"/>
<gene>
    <name evidence="3" type="ORF">DFH45_004772</name>
    <name evidence="1" type="ORF">HGI39_18230</name>
    <name evidence="2" type="ORF">IS491_19130</name>
</gene>
<dbReference type="RefSeq" id="WP_017211686.1">
    <property type="nucleotide sequence ID" value="NZ_CP010086.2"/>
</dbReference>
<name>A0A1S8R3I8_CLOBE</name>
<protein>
    <submittedName>
        <fullName evidence="2">Uncharacterized protein</fullName>
    </submittedName>
</protein>
<dbReference type="Proteomes" id="UP000821656">
    <property type="component" value="Unassembled WGS sequence"/>
</dbReference>
<dbReference type="Proteomes" id="UP000631418">
    <property type="component" value="Unassembled WGS sequence"/>
</dbReference>
<reference evidence="2" key="3">
    <citation type="submission" date="2020-11" db="EMBL/GenBank/DDBJ databases">
        <authorList>
            <person name="Thieme N."/>
            <person name="Liebl W."/>
            <person name="Zverlov V."/>
        </authorList>
    </citation>
    <scope>NUCLEOTIDE SEQUENCE</scope>
    <source>
        <strain evidence="2">NT08</strain>
    </source>
</reference>
<dbReference type="EMBL" id="JADOEF010000001">
    <property type="protein sequence ID" value="MBF7810734.1"/>
    <property type="molecule type" value="Genomic_DNA"/>
</dbReference>